<dbReference type="PROSITE" id="PS50053">
    <property type="entry name" value="UBIQUITIN_2"/>
    <property type="match status" value="1"/>
</dbReference>
<organism evidence="3">
    <name type="scientific">Amphimedon queenslandica</name>
    <name type="common">Sponge</name>
    <dbReference type="NCBI Taxonomy" id="400682"/>
    <lineage>
        <taxon>Eukaryota</taxon>
        <taxon>Metazoa</taxon>
        <taxon>Porifera</taxon>
        <taxon>Demospongiae</taxon>
        <taxon>Heteroscleromorpha</taxon>
        <taxon>Haplosclerida</taxon>
        <taxon>Niphatidae</taxon>
        <taxon>Amphimedon</taxon>
    </lineage>
</organism>
<feature type="region of interest" description="Disordered" evidence="1">
    <location>
        <begin position="1"/>
        <end position="73"/>
    </location>
</feature>
<name>A0A1X7TP16_AMPQE</name>
<gene>
    <name evidence="3" type="primary">109586771</name>
</gene>
<dbReference type="EnsemblMetazoa" id="Aqu2.1.16731_001">
    <property type="protein sequence ID" value="Aqu2.1.16731_001"/>
    <property type="gene ID" value="Aqu2.1.16731"/>
</dbReference>
<dbReference type="InParanoid" id="A0A1X7TP16"/>
<dbReference type="Proteomes" id="UP000007879">
    <property type="component" value="Unassembled WGS sequence"/>
</dbReference>
<dbReference type="AlphaFoldDB" id="A0A1X7TP16"/>
<feature type="compositionally biased region" description="Basic and acidic residues" evidence="1">
    <location>
        <begin position="1"/>
        <end position="40"/>
    </location>
</feature>
<accession>A0A1X7TP16</accession>
<evidence type="ECO:0000259" key="2">
    <source>
        <dbReference type="PROSITE" id="PS50053"/>
    </source>
</evidence>
<dbReference type="Gene3D" id="3.10.20.90">
    <property type="entry name" value="Phosphatidylinositol 3-kinase Catalytic Subunit, Chain A, domain 1"/>
    <property type="match status" value="1"/>
</dbReference>
<dbReference type="KEGG" id="aqu:109586771"/>
<dbReference type="InterPro" id="IPR000626">
    <property type="entry name" value="Ubiquitin-like_dom"/>
</dbReference>
<dbReference type="OMA" id="NEISEWE"/>
<dbReference type="InterPro" id="IPR016024">
    <property type="entry name" value="ARM-type_fold"/>
</dbReference>
<evidence type="ECO:0000256" key="1">
    <source>
        <dbReference type="SAM" id="MobiDB-lite"/>
    </source>
</evidence>
<dbReference type="EnsemblMetazoa" id="XM_020002979.1">
    <property type="protein sequence ID" value="XP_019858538.1"/>
    <property type="gene ID" value="LOC109586771"/>
</dbReference>
<dbReference type="InterPro" id="IPR011989">
    <property type="entry name" value="ARM-like"/>
</dbReference>
<dbReference type="eggNOG" id="ENOG502SE6M">
    <property type="taxonomic scope" value="Eukaryota"/>
</dbReference>
<dbReference type="Gene3D" id="1.25.10.10">
    <property type="entry name" value="Leucine-rich Repeat Variant"/>
    <property type="match status" value="1"/>
</dbReference>
<feature type="compositionally biased region" description="Basic and acidic residues" evidence="1">
    <location>
        <begin position="64"/>
        <end position="73"/>
    </location>
</feature>
<feature type="domain" description="Ubiquitin-like" evidence="2">
    <location>
        <begin position="112"/>
        <end position="156"/>
    </location>
</feature>
<protein>
    <recommendedName>
        <fullName evidence="2">Ubiquitin-like domain-containing protein</fullName>
    </recommendedName>
</protein>
<reference evidence="3" key="2">
    <citation type="submission" date="2017-05" db="UniProtKB">
        <authorList>
            <consortium name="EnsemblMetazoa"/>
        </authorList>
    </citation>
    <scope>IDENTIFICATION</scope>
</reference>
<evidence type="ECO:0000313" key="4">
    <source>
        <dbReference type="Proteomes" id="UP000007879"/>
    </source>
</evidence>
<keyword evidence="4" id="KW-1185">Reference proteome</keyword>
<dbReference type="InterPro" id="IPR029071">
    <property type="entry name" value="Ubiquitin-like_domsf"/>
</dbReference>
<evidence type="ECO:0000313" key="3">
    <source>
        <dbReference type="EnsemblMetazoa" id="Aqu2.1.16731_001"/>
    </source>
</evidence>
<dbReference type="SUPFAM" id="SSF54236">
    <property type="entry name" value="Ubiquitin-like"/>
    <property type="match status" value="1"/>
</dbReference>
<proteinExistence type="predicted"/>
<reference evidence="4" key="1">
    <citation type="journal article" date="2010" name="Nature">
        <title>The Amphimedon queenslandica genome and the evolution of animal complexity.</title>
        <authorList>
            <person name="Srivastava M."/>
            <person name="Simakov O."/>
            <person name="Chapman J."/>
            <person name="Fahey B."/>
            <person name="Gauthier M.E."/>
            <person name="Mitros T."/>
            <person name="Richards G.S."/>
            <person name="Conaco C."/>
            <person name="Dacre M."/>
            <person name="Hellsten U."/>
            <person name="Larroux C."/>
            <person name="Putnam N.H."/>
            <person name="Stanke M."/>
            <person name="Adamska M."/>
            <person name="Darling A."/>
            <person name="Degnan S.M."/>
            <person name="Oakley T.H."/>
            <person name="Plachetzki D.C."/>
            <person name="Zhai Y."/>
            <person name="Adamski M."/>
            <person name="Calcino A."/>
            <person name="Cummins S.F."/>
            <person name="Goodstein D.M."/>
            <person name="Harris C."/>
            <person name="Jackson D.J."/>
            <person name="Leys S.P."/>
            <person name="Shu S."/>
            <person name="Woodcroft B.J."/>
            <person name="Vervoort M."/>
            <person name="Kosik K.S."/>
            <person name="Manning G."/>
            <person name="Degnan B.M."/>
            <person name="Rokhsar D.S."/>
        </authorList>
    </citation>
    <scope>NUCLEOTIDE SEQUENCE [LARGE SCALE GENOMIC DNA]</scope>
</reference>
<dbReference type="SUPFAM" id="SSF48371">
    <property type="entry name" value="ARM repeat"/>
    <property type="match status" value="1"/>
</dbReference>
<dbReference type="OrthoDB" id="5948924at2759"/>
<sequence>MGDTLTREQHKDENQRSPEIRGREEEMAHNVEEPSIDKNAQESSPLEASVIRTDECPSSSCEPSCEREEETQRDKEFYNTPCKLHIILKSTQTKDKRSEEITLPCYPREGIDLKKHIESQYHIPACVQQIKFYGVDIEDSTILKNLRLQHGDTLHVQYTISVDIDYFSSLISTLKRINEVLELVIPELLDSGDITDEMHDLIEGDCLAFTGDSIPLKYFSVYPTGIPNANQLYFIHNNGLQLLLDLYRSMHRLPWHWLPMELQQLEFSCLQIIWNFSATLGIRQLILQNGVMEEVFQSLMRTKLEPYTSVKVLDPLRDPYASLERSTYMLAETIYAAIVVVGNFAEVPQCRVPIASRSGVLSNMISAMLSKTYTFTCARSGMCALLCLSFSPETHEYLSVDSLLERIIEICNRIHYINDGTGTNEKIINKTLVEFYALIFFANLIHHWNSDTPLSPIFLSTVRTFMSRYISTVKYDIIQQRMQEKRYYWSTFIPFLSLCYSPKGNIEGMKGEDSMAQCLSELHRYCIQAGLLSMKCMAVSDNAEEVMAHEDLVDYIVSIPWFLPDQESRSSAVELVNLTRQSLGRLQPPSLTNIVRGFLASHYCGLEKTLKKDAHSILLEMDQNYLL</sequence>
<dbReference type="CDD" id="cd17039">
    <property type="entry name" value="Ubl_ubiquitin_like"/>
    <property type="match status" value="1"/>
</dbReference>